<keyword evidence="1" id="KW-0645">Protease</keyword>
<reference evidence="7" key="1">
    <citation type="submission" date="2021-12" db="EMBL/GenBank/DDBJ databases">
        <authorList>
            <person name="Rodrigo-Torres L."/>
            <person name="Arahal R. D."/>
            <person name="Lucena T."/>
        </authorList>
    </citation>
    <scope>NUCLEOTIDE SEQUENCE</scope>
    <source>
        <strain evidence="7">CECT 8419</strain>
    </source>
</reference>
<dbReference type="PROSITE" id="PS50249">
    <property type="entry name" value="MPN"/>
    <property type="match status" value="1"/>
</dbReference>
<dbReference type="RefSeq" id="WP_238752361.1">
    <property type="nucleotide sequence ID" value="NZ_CAKLPZ010000006.1"/>
</dbReference>
<dbReference type="Pfam" id="PF04002">
    <property type="entry name" value="RadC"/>
    <property type="match status" value="1"/>
</dbReference>
<evidence type="ECO:0000259" key="6">
    <source>
        <dbReference type="PROSITE" id="PS50249"/>
    </source>
</evidence>
<sequence length="171" mass="19003">MKKQILEKLEVGSLNVAEIKLTYSTAIPPGDRRAVVSPDDLYDVLREWWDWESVELYETFFVLLMDRQSRIIGIYKHTKGGSSAVMVDTKLIMAAALKCNASCIVLAHNHPSGSLRASAADITATMALATLGRLQNIPVLDHIILSPFGGYYSFAEHLPDAIKGYPLEDFY</sequence>
<dbReference type="PROSITE" id="PS01302">
    <property type="entry name" value="UPF0758"/>
    <property type="match status" value="1"/>
</dbReference>
<dbReference type="PANTHER" id="PTHR30471">
    <property type="entry name" value="DNA REPAIR PROTEIN RADC"/>
    <property type="match status" value="1"/>
</dbReference>
<keyword evidence="5" id="KW-0482">Metalloprotease</keyword>
<name>A0ABM9B5C4_9BACT</name>
<accession>A0ABM9B5C4</accession>
<feature type="domain" description="MPN" evidence="6">
    <location>
        <begin position="34"/>
        <end position="160"/>
    </location>
</feature>
<evidence type="ECO:0000313" key="8">
    <source>
        <dbReference type="Proteomes" id="UP000837803"/>
    </source>
</evidence>
<comment type="caution">
    <text evidence="7">The sequence shown here is derived from an EMBL/GenBank/DDBJ whole genome shotgun (WGS) entry which is preliminary data.</text>
</comment>
<gene>
    <name evidence="7" type="ORF">LEM8419_03406</name>
</gene>
<proteinExistence type="predicted"/>
<evidence type="ECO:0000256" key="1">
    <source>
        <dbReference type="ARBA" id="ARBA00022670"/>
    </source>
</evidence>
<dbReference type="InterPro" id="IPR025657">
    <property type="entry name" value="RadC_JAB"/>
</dbReference>
<dbReference type="CDD" id="cd08071">
    <property type="entry name" value="MPN_DUF2466"/>
    <property type="match status" value="1"/>
</dbReference>
<dbReference type="PANTHER" id="PTHR30471:SF3">
    <property type="entry name" value="UPF0758 PROTEIN YEES-RELATED"/>
    <property type="match status" value="1"/>
</dbReference>
<dbReference type="InterPro" id="IPR037518">
    <property type="entry name" value="MPN"/>
</dbReference>
<evidence type="ECO:0000313" key="7">
    <source>
        <dbReference type="EMBL" id="CAH1002532.1"/>
    </source>
</evidence>
<keyword evidence="3" id="KW-0378">Hydrolase</keyword>
<evidence type="ECO:0000256" key="3">
    <source>
        <dbReference type="ARBA" id="ARBA00022801"/>
    </source>
</evidence>
<dbReference type="EMBL" id="CAKLPZ010000006">
    <property type="protein sequence ID" value="CAH1002532.1"/>
    <property type="molecule type" value="Genomic_DNA"/>
</dbReference>
<dbReference type="Proteomes" id="UP000837803">
    <property type="component" value="Unassembled WGS sequence"/>
</dbReference>
<evidence type="ECO:0000256" key="2">
    <source>
        <dbReference type="ARBA" id="ARBA00022723"/>
    </source>
</evidence>
<evidence type="ECO:0000256" key="5">
    <source>
        <dbReference type="ARBA" id="ARBA00023049"/>
    </source>
</evidence>
<keyword evidence="8" id="KW-1185">Reference proteome</keyword>
<dbReference type="Gene3D" id="3.40.140.10">
    <property type="entry name" value="Cytidine Deaminase, domain 2"/>
    <property type="match status" value="1"/>
</dbReference>
<dbReference type="InterPro" id="IPR020891">
    <property type="entry name" value="UPF0758_CS"/>
</dbReference>
<keyword evidence="2" id="KW-0479">Metal-binding</keyword>
<organism evidence="7 8">
    <name type="scientific">Neolewinella maritima</name>
    <dbReference type="NCBI Taxonomy" id="1383882"/>
    <lineage>
        <taxon>Bacteria</taxon>
        <taxon>Pseudomonadati</taxon>
        <taxon>Bacteroidota</taxon>
        <taxon>Saprospiria</taxon>
        <taxon>Saprospirales</taxon>
        <taxon>Lewinellaceae</taxon>
        <taxon>Neolewinella</taxon>
    </lineage>
</organism>
<evidence type="ECO:0000256" key="4">
    <source>
        <dbReference type="ARBA" id="ARBA00022833"/>
    </source>
</evidence>
<dbReference type="InterPro" id="IPR001405">
    <property type="entry name" value="UPF0758"/>
</dbReference>
<protein>
    <recommendedName>
        <fullName evidence="6">MPN domain-containing protein</fullName>
    </recommendedName>
</protein>
<keyword evidence="4" id="KW-0862">Zinc</keyword>